<reference evidence="1 2" key="1">
    <citation type="journal article" date="2019" name="Nat. Ecol. Evol.">
        <title>Megaphylogeny resolves global patterns of mushroom evolution.</title>
        <authorList>
            <person name="Varga T."/>
            <person name="Krizsan K."/>
            <person name="Foldi C."/>
            <person name="Dima B."/>
            <person name="Sanchez-Garcia M."/>
            <person name="Sanchez-Ramirez S."/>
            <person name="Szollosi G.J."/>
            <person name="Szarkandi J.G."/>
            <person name="Papp V."/>
            <person name="Albert L."/>
            <person name="Andreopoulos W."/>
            <person name="Angelini C."/>
            <person name="Antonin V."/>
            <person name="Barry K.W."/>
            <person name="Bougher N.L."/>
            <person name="Buchanan P."/>
            <person name="Buyck B."/>
            <person name="Bense V."/>
            <person name="Catcheside P."/>
            <person name="Chovatia M."/>
            <person name="Cooper J."/>
            <person name="Damon W."/>
            <person name="Desjardin D."/>
            <person name="Finy P."/>
            <person name="Geml J."/>
            <person name="Haridas S."/>
            <person name="Hughes K."/>
            <person name="Justo A."/>
            <person name="Karasinski D."/>
            <person name="Kautmanova I."/>
            <person name="Kiss B."/>
            <person name="Kocsube S."/>
            <person name="Kotiranta H."/>
            <person name="LaButti K.M."/>
            <person name="Lechner B.E."/>
            <person name="Liimatainen K."/>
            <person name="Lipzen A."/>
            <person name="Lukacs Z."/>
            <person name="Mihaltcheva S."/>
            <person name="Morgado L.N."/>
            <person name="Niskanen T."/>
            <person name="Noordeloos M.E."/>
            <person name="Ohm R.A."/>
            <person name="Ortiz-Santana B."/>
            <person name="Ovrebo C."/>
            <person name="Racz N."/>
            <person name="Riley R."/>
            <person name="Savchenko A."/>
            <person name="Shiryaev A."/>
            <person name="Soop K."/>
            <person name="Spirin V."/>
            <person name="Szebenyi C."/>
            <person name="Tomsovsky M."/>
            <person name="Tulloss R.E."/>
            <person name="Uehling J."/>
            <person name="Grigoriev I.V."/>
            <person name="Vagvolgyi C."/>
            <person name="Papp T."/>
            <person name="Martin F.M."/>
            <person name="Miettinen O."/>
            <person name="Hibbett D.S."/>
            <person name="Nagy L.G."/>
        </authorList>
    </citation>
    <scope>NUCLEOTIDE SEQUENCE [LARGE SCALE GENOMIC DNA]</scope>
    <source>
        <strain evidence="1 2">NL-1719</strain>
    </source>
</reference>
<accession>A0ACD3B3P4</accession>
<name>A0ACD3B3P4_9AGAR</name>
<keyword evidence="2" id="KW-1185">Reference proteome</keyword>
<sequence>MAFKFAALVLLSLPMFAQAQSQVWGQCGGIGWTGAKTCVSGTSCFYVNDYYSQCQPGAGQPPPPPPTTSGTTPPVTAPPVTPPATTITSAPPTGPTTAPGSCPALPGTVTYSNSKLPDPFLPISGGARISTKAGWECRRNEISQLFQKYELGTIPGKPSSLTASLSGNTLNINVSDQGKSISFSVTITLPTSGTAPFPAIIGFGSPSIPIPANVAVIRFNNDDIAAQQSGSSRGQGKFYTLYGSGHSAGAMAAWAWGVSRIVDALEITPSARIDLTRLGVTGCSRNGKGAYIAGAFEPRIALTIPQESGSGGSACWRLSDYQLSQGTNVQTASEIVGENVWFSTNFNAFSNSVPRLSVDHHLLPGLVVPRGLFVIENTSQVWLGSLSSYQCPRIGHRIYEAFGVPNNMGVSQVGNHNHCAFPAGQQAELTAFINKFLLGQTNTNTNILRSDGSSSFPEAQFVDWTTPTLA</sequence>
<dbReference type="Proteomes" id="UP000308600">
    <property type="component" value="Unassembled WGS sequence"/>
</dbReference>
<proteinExistence type="predicted"/>
<evidence type="ECO:0000313" key="1">
    <source>
        <dbReference type="EMBL" id="TFK72241.1"/>
    </source>
</evidence>
<evidence type="ECO:0000313" key="2">
    <source>
        <dbReference type="Proteomes" id="UP000308600"/>
    </source>
</evidence>
<organism evidence="1 2">
    <name type="scientific">Pluteus cervinus</name>
    <dbReference type="NCBI Taxonomy" id="181527"/>
    <lineage>
        <taxon>Eukaryota</taxon>
        <taxon>Fungi</taxon>
        <taxon>Dikarya</taxon>
        <taxon>Basidiomycota</taxon>
        <taxon>Agaricomycotina</taxon>
        <taxon>Agaricomycetes</taxon>
        <taxon>Agaricomycetidae</taxon>
        <taxon>Agaricales</taxon>
        <taxon>Pluteineae</taxon>
        <taxon>Pluteaceae</taxon>
        <taxon>Pluteus</taxon>
    </lineage>
</organism>
<protein>
    <submittedName>
        <fullName evidence="1">Carbohydrate esterase family 15 protein</fullName>
    </submittedName>
</protein>
<dbReference type="EMBL" id="ML208287">
    <property type="protein sequence ID" value="TFK72241.1"/>
    <property type="molecule type" value="Genomic_DNA"/>
</dbReference>
<gene>
    <name evidence="1" type="ORF">BDN72DRAFT_816223</name>
</gene>